<dbReference type="Pfam" id="PF00219">
    <property type="entry name" value="IGFBP"/>
    <property type="match status" value="1"/>
</dbReference>
<accession>A0AAE0XSX4</accession>
<dbReference type="Proteomes" id="UP001283361">
    <property type="component" value="Unassembled WGS sequence"/>
</dbReference>
<proteinExistence type="predicted"/>
<dbReference type="Gene3D" id="4.10.40.20">
    <property type="match status" value="1"/>
</dbReference>
<organism evidence="8 9">
    <name type="scientific">Elysia crispata</name>
    <name type="common">lettuce slug</name>
    <dbReference type="NCBI Taxonomy" id="231223"/>
    <lineage>
        <taxon>Eukaryota</taxon>
        <taxon>Metazoa</taxon>
        <taxon>Spiralia</taxon>
        <taxon>Lophotrochozoa</taxon>
        <taxon>Mollusca</taxon>
        <taxon>Gastropoda</taxon>
        <taxon>Heterobranchia</taxon>
        <taxon>Euthyneura</taxon>
        <taxon>Panpulmonata</taxon>
        <taxon>Sacoglossa</taxon>
        <taxon>Placobranchoidea</taxon>
        <taxon>Plakobranchidae</taxon>
        <taxon>Elysia</taxon>
    </lineage>
</organism>
<dbReference type="AlphaFoldDB" id="A0AAE0XSX4"/>
<evidence type="ECO:0000256" key="5">
    <source>
        <dbReference type="SAM" id="MobiDB-lite"/>
    </source>
</evidence>
<comment type="subcellular location">
    <subcellularLocation>
        <location evidence="1">Secreted</location>
    </subcellularLocation>
</comment>
<feature type="transmembrane region" description="Helical" evidence="6">
    <location>
        <begin position="193"/>
        <end position="211"/>
    </location>
</feature>
<dbReference type="GO" id="GO:0005576">
    <property type="term" value="C:extracellular region"/>
    <property type="evidence" value="ECO:0007669"/>
    <property type="project" value="UniProtKB-SubCell"/>
</dbReference>
<dbReference type="InterPro" id="IPR011390">
    <property type="entry name" value="IGFBP_rP_mac25"/>
</dbReference>
<evidence type="ECO:0000256" key="3">
    <source>
        <dbReference type="ARBA" id="ARBA00022729"/>
    </source>
</evidence>
<gene>
    <name evidence="8" type="ORF">RRG08_023665</name>
</gene>
<dbReference type="InterPro" id="IPR009030">
    <property type="entry name" value="Growth_fac_rcpt_cys_sf"/>
</dbReference>
<dbReference type="GO" id="GO:0009966">
    <property type="term" value="P:regulation of signal transduction"/>
    <property type="evidence" value="ECO:0007669"/>
    <property type="project" value="TreeGrafter"/>
</dbReference>
<keyword evidence="3" id="KW-0732">Signal</keyword>
<feature type="compositionally biased region" description="Polar residues" evidence="5">
    <location>
        <begin position="39"/>
        <end position="59"/>
    </location>
</feature>
<feature type="region of interest" description="Disordered" evidence="5">
    <location>
        <begin position="33"/>
        <end position="59"/>
    </location>
</feature>
<evidence type="ECO:0000313" key="9">
    <source>
        <dbReference type="Proteomes" id="UP001283361"/>
    </source>
</evidence>
<keyword evidence="4" id="KW-1015">Disulfide bond</keyword>
<evidence type="ECO:0000256" key="2">
    <source>
        <dbReference type="ARBA" id="ARBA00022525"/>
    </source>
</evidence>
<reference evidence="8" key="1">
    <citation type="journal article" date="2023" name="G3 (Bethesda)">
        <title>A reference genome for the long-term kleptoplast-retaining sea slug Elysia crispata morphotype clarki.</title>
        <authorList>
            <person name="Eastman K.E."/>
            <person name="Pendleton A.L."/>
            <person name="Shaikh M.A."/>
            <person name="Suttiyut T."/>
            <person name="Ogas R."/>
            <person name="Tomko P."/>
            <person name="Gavelis G."/>
            <person name="Widhalm J.R."/>
            <person name="Wisecaver J.H."/>
        </authorList>
    </citation>
    <scope>NUCLEOTIDE SEQUENCE</scope>
    <source>
        <strain evidence="8">ECLA1</strain>
    </source>
</reference>
<evidence type="ECO:0000256" key="4">
    <source>
        <dbReference type="ARBA" id="ARBA00023157"/>
    </source>
</evidence>
<dbReference type="GO" id="GO:0001558">
    <property type="term" value="P:regulation of cell growth"/>
    <property type="evidence" value="ECO:0007669"/>
    <property type="project" value="InterPro"/>
</dbReference>
<sequence length="212" mass="23368">MVLPVAQAATSPSSSSRKVGRWQYYSNDNAITDRHRGESASSMSQRTSMYHQNRISSNETLHSLRDNAERLLLRGNQNAHQEEDKRKGHLADRPFKGLNFALLLVPLLLAGHFQMTSALSCDICDRSKCANITGCPGGMVLDVCHCCMECARVLHQTCGGIFGILGKCDRNLHCFIRHPDSPKQDGICKGRNCVLDFILAVVGVALTVLFLP</sequence>
<evidence type="ECO:0000259" key="7">
    <source>
        <dbReference type="PROSITE" id="PS51323"/>
    </source>
</evidence>
<keyword evidence="6" id="KW-0812">Transmembrane</keyword>
<keyword evidence="6" id="KW-1133">Transmembrane helix</keyword>
<evidence type="ECO:0000313" key="8">
    <source>
        <dbReference type="EMBL" id="KAK3708263.1"/>
    </source>
</evidence>
<evidence type="ECO:0000256" key="1">
    <source>
        <dbReference type="ARBA" id="ARBA00004613"/>
    </source>
</evidence>
<evidence type="ECO:0000256" key="6">
    <source>
        <dbReference type="SAM" id="Phobius"/>
    </source>
</evidence>
<keyword evidence="6" id="KW-0472">Membrane</keyword>
<dbReference type="PROSITE" id="PS51323">
    <property type="entry name" value="IGFBP_N_2"/>
    <property type="match status" value="1"/>
</dbReference>
<name>A0AAE0XSX4_9GAST</name>
<dbReference type="PANTHER" id="PTHR14186:SF20">
    <property type="entry name" value="CYSTEINE-RICH MOTOR NEURON 1 PROTEIN-LIKE"/>
    <property type="match status" value="1"/>
</dbReference>
<dbReference type="InterPro" id="IPR000867">
    <property type="entry name" value="IGFBP-like"/>
</dbReference>
<protein>
    <recommendedName>
        <fullName evidence="7">IGFBP N-terminal domain-containing protein</fullName>
    </recommendedName>
</protein>
<keyword evidence="9" id="KW-1185">Reference proteome</keyword>
<comment type="caution">
    <text evidence="8">The sequence shown here is derived from an EMBL/GenBank/DDBJ whole genome shotgun (WGS) entry which is preliminary data.</text>
</comment>
<dbReference type="SUPFAM" id="SSF57184">
    <property type="entry name" value="Growth factor receptor domain"/>
    <property type="match status" value="1"/>
</dbReference>
<feature type="domain" description="IGFBP N-terminal" evidence="7">
    <location>
        <begin position="117"/>
        <end position="191"/>
    </location>
</feature>
<dbReference type="GO" id="GO:0005520">
    <property type="term" value="F:insulin-like growth factor binding"/>
    <property type="evidence" value="ECO:0007669"/>
    <property type="project" value="InterPro"/>
</dbReference>
<keyword evidence="2" id="KW-0964">Secreted</keyword>
<dbReference type="SMART" id="SM00121">
    <property type="entry name" value="IB"/>
    <property type="match status" value="1"/>
</dbReference>
<dbReference type="EMBL" id="JAWDGP010007701">
    <property type="protein sequence ID" value="KAK3708263.1"/>
    <property type="molecule type" value="Genomic_DNA"/>
</dbReference>
<dbReference type="PANTHER" id="PTHR14186">
    <property type="entry name" value="INSULIN-LIKE GROWTH FACTOR BINDING PROTEIN-RELATED"/>
    <property type="match status" value="1"/>
</dbReference>